<protein>
    <recommendedName>
        <fullName evidence="4">DUF2721 domain-containing protein</fullName>
    </recommendedName>
</protein>
<dbReference type="Pfam" id="PF11026">
    <property type="entry name" value="DUF2721"/>
    <property type="match status" value="1"/>
</dbReference>
<keyword evidence="3" id="KW-1185">Reference proteome</keyword>
<evidence type="ECO:0000313" key="3">
    <source>
        <dbReference type="Proteomes" id="UP000697995"/>
    </source>
</evidence>
<keyword evidence="1" id="KW-0472">Membrane</keyword>
<proteinExistence type="predicted"/>
<name>A0ABS1CVV8_9PROT</name>
<keyword evidence="1" id="KW-1133">Transmembrane helix</keyword>
<evidence type="ECO:0008006" key="4">
    <source>
        <dbReference type="Google" id="ProtNLM"/>
    </source>
</evidence>
<gene>
    <name evidence="2" type="ORF">CKO45_10480</name>
</gene>
<dbReference type="EMBL" id="NRSG01000061">
    <property type="protein sequence ID" value="MBK1658658.1"/>
    <property type="molecule type" value="Genomic_DNA"/>
</dbReference>
<comment type="caution">
    <text evidence="2">The sequence shown here is derived from an EMBL/GenBank/DDBJ whole genome shotgun (WGS) entry which is preliminary data.</text>
</comment>
<evidence type="ECO:0000256" key="1">
    <source>
        <dbReference type="SAM" id="Phobius"/>
    </source>
</evidence>
<accession>A0ABS1CVV8</accession>
<keyword evidence="1" id="KW-0812">Transmembrane</keyword>
<dbReference type="Proteomes" id="UP000697995">
    <property type="component" value="Unassembled WGS sequence"/>
</dbReference>
<evidence type="ECO:0000313" key="2">
    <source>
        <dbReference type="EMBL" id="MBK1658658.1"/>
    </source>
</evidence>
<dbReference type="RefSeq" id="WP_133220916.1">
    <property type="nucleotide sequence ID" value="NZ_SMOA01000098.1"/>
</dbReference>
<sequence>MMIGMFDAADIAGIERTIQMAIAPAFLLTAIFAALNVLTQRLARLIDRDRDIRDRLSPALPGERRVLAARARQVHMSIACLVLAAVLLCLMIVISFIGLVLELVAAFVVAGLLTAAMAVLMLALLFFLAEIRLAYRHLPLGLDA</sequence>
<organism evidence="2 3">
    <name type="scientific">Paracraurococcus ruber</name>
    <dbReference type="NCBI Taxonomy" id="77675"/>
    <lineage>
        <taxon>Bacteria</taxon>
        <taxon>Pseudomonadati</taxon>
        <taxon>Pseudomonadota</taxon>
        <taxon>Alphaproteobacteria</taxon>
        <taxon>Acetobacterales</taxon>
        <taxon>Roseomonadaceae</taxon>
        <taxon>Paracraurococcus</taxon>
    </lineage>
</organism>
<feature type="transmembrane region" description="Helical" evidence="1">
    <location>
        <begin position="74"/>
        <end position="97"/>
    </location>
</feature>
<dbReference type="InterPro" id="IPR021279">
    <property type="entry name" value="DUF2721"/>
</dbReference>
<reference evidence="2 3" key="1">
    <citation type="journal article" date="2020" name="Microorganisms">
        <title>Osmotic Adaptation and Compatible Solute Biosynthesis of Phototrophic Bacteria as Revealed from Genome Analyses.</title>
        <authorList>
            <person name="Imhoff J.F."/>
            <person name="Rahn T."/>
            <person name="Kunzel S."/>
            <person name="Keller A."/>
            <person name="Neulinger S.C."/>
        </authorList>
    </citation>
    <scope>NUCLEOTIDE SEQUENCE [LARGE SCALE GENOMIC DNA]</scope>
    <source>
        <strain evidence="2 3">DSM 15382</strain>
    </source>
</reference>
<feature type="transmembrane region" description="Helical" evidence="1">
    <location>
        <begin position="20"/>
        <end position="38"/>
    </location>
</feature>
<feature type="transmembrane region" description="Helical" evidence="1">
    <location>
        <begin position="103"/>
        <end position="128"/>
    </location>
</feature>